<dbReference type="EMBL" id="VSSQ01066635">
    <property type="protein sequence ID" value="MPN19138.1"/>
    <property type="molecule type" value="Genomic_DNA"/>
</dbReference>
<evidence type="ECO:0000313" key="1">
    <source>
        <dbReference type="EMBL" id="MPN19138.1"/>
    </source>
</evidence>
<comment type="caution">
    <text evidence="1">The sequence shown here is derived from an EMBL/GenBank/DDBJ whole genome shotgun (WGS) entry which is preliminary data.</text>
</comment>
<gene>
    <name evidence="1" type="ORF">SDC9_166504</name>
</gene>
<accession>A0A645FX77</accession>
<protein>
    <submittedName>
        <fullName evidence="1">Uncharacterized protein</fullName>
    </submittedName>
</protein>
<sequence>MVDGTDGILGLVVVHHPQGQVKRVGADVDQRPSALLMLIEEDTPGGHGTAADGVSLGVVHIAQFTGFAGGLQIEAVGAVAVLITDRQKLSCFFGRIQHLLCFRIADRHRLFAHDMLARTQSVHGNDAVAAVGRTDIDRVQVKLQQILVVCKYFCVRGAELLGSRDSPLLANIAEGDDIRAAGELDAGQVLVIGDTAAPDDTKAKPFHYLPPKSMCDRPIL</sequence>
<dbReference type="AlphaFoldDB" id="A0A645FX77"/>
<reference evidence="1" key="1">
    <citation type="submission" date="2019-08" db="EMBL/GenBank/DDBJ databases">
        <authorList>
            <person name="Kucharzyk K."/>
            <person name="Murdoch R.W."/>
            <person name="Higgins S."/>
            <person name="Loffler F."/>
        </authorList>
    </citation>
    <scope>NUCLEOTIDE SEQUENCE</scope>
</reference>
<organism evidence="1">
    <name type="scientific">bioreactor metagenome</name>
    <dbReference type="NCBI Taxonomy" id="1076179"/>
    <lineage>
        <taxon>unclassified sequences</taxon>
        <taxon>metagenomes</taxon>
        <taxon>ecological metagenomes</taxon>
    </lineage>
</organism>
<name>A0A645FX77_9ZZZZ</name>
<proteinExistence type="predicted"/>